<name>A0A5B7JL91_PORTR</name>
<proteinExistence type="predicted"/>
<feature type="region of interest" description="Disordered" evidence="1">
    <location>
        <begin position="1"/>
        <end position="30"/>
    </location>
</feature>
<dbReference type="EMBL" id="VSRR010100740">
    <property type="protein sequence ID" value="MPC95026.1"/>
    <property type="molecule type" value="Genomic_DNA"/>
</dbReference>
<reference evidence="2 3" key="1">
    <citation type="submission" date="2019-05" db="EMBL/GenBank/DDBJ databases">
        <title>Another draft genome of Portunus trituberculatus and its Hox gene families provides insights of decapod evolution.</title>
        <authorList>
            <person name="Jeong J.-H."/>
            <person name="Song I."/>
            <person name="Kim S."/>
            <person name="Choi T."/>
            <person name="Kim D."/>
            <person name="Ryu S."/>
            <person name="Kim W."/>
        </authorList>
    </citation>
    <scope>NUCLEOTIDE SEQUENCE [LARGE SCALE GENOMIC DNA]</scope>
    <source>
        <tissue evidence="2">Muscle</tissue>
    </source>
</reference>
<accession>A0A5B7JL91</accession>
<evidence type="ECO:0000256" key="1">
    <source>
        <dbReference type="SAM" id="MobiDB-lite"/>
    </source>
</evidence>
<keyword evidence="3" id="KW-1185">Reference proteome</keyword>
<evidence type="ECO:0000313" key="3">
    <source>
        <dbReference type="Proteomes" id="UP000324222"/>
    </source>
</evidence>
<feature type="compositionally biased region" description="Low complexity" evidence="1">
    <location>
        <begin position="15"/>
        <end position="30"/>
    </location>
</feature>
<evidence type="ECO:0000313" key="2">
    <source>
        <dbReference type="EMBL" id="MPC95026.1"/>
    </source>
</evidence>
<gene>
    <name evidence="2" type="ORF">E2C01_090218</name>
</gene>
<comment type="caution">
    <text evidence="2">The sequence shown here is derived from an EMBL/GenBank/DDBJ whole genome shotgun (WGS) entry which is preliminary data.</text>
</comment>
<dbReference type="Proteomes" id="UP000324222">
    <property type="component" value="Unassembled WGS sequence"/>
</dbReference>
<feature type="compositionally biased region" description="Basic and acidic residues" evidence="1">
    <location>
        <begin position="1"/>
        <end position="11"/>
    </location>
</feature>
<sequence length="95" mass="10230">MCSELQQERKGTGKKGAAANACATQTTTTPPPQVTALTVLMLFTSRLSPETCCCCVSAVCLPHLSLSCVFVACLCSHLVQRCFQYKNSHPSIYLT</sequence>
<organism evidence="2 3">
    <name type="scientific">Portunus trituberculatus</name>
    <name type="common">Swimming crab</name>
    <name type="synonym">Neptunus trituberculatus</name>
    <dbReference type="NCBI Taxonomy" id="210409"/>
    <lineage>
        <taxon>Eukaryota</taxon>
        <taxon>Metazoa</taxon>
        <taxon>Ecdysozoa</taxon>
        <taxon>Arthropoda</taxon>
        <taxon>Crustacea</taxon>
        <taxon>Multicrustacea</taxon>
        <taxon>Malacostraca</taxon>
        <taxon>Eumalacostraca</taxon>
        <taxon>Eucarida</taxon>
        <taxon>Decapoda</taxon>
        <taxon>Pleocyemata</taxon>
        <taxon>Brachyura</taxon>
        <taxon>Eubrachyura</taxon>
        <taxon>Portunoidea</taxon>
        <taxon>Portunidae</taxon>
        <taxon>Portuninae</taxon>
        <taxon>Portunus</taxon>
    </lineage>
</organism>
<dbReference type="AlphaFoldDB" id="A0A5B7JL91"/>
<protein>
    <submittedName>
        <fullName evidence="2">Uncharacterized protein</fullName>
    </submittedName>
</protein>